<evidence type="ECO:0000313" key="6">
    <source>
        <dbReference type="Ensembl" id="ENSHBUP00000003095.1"/>
    </source>
</evidence>
<dbReference type="Proteomes" id="UP000264840">
    <property type="component" value="Unplaced"/>
</dbReference>
<dbReference type="Pfam" id="PF25555">
    <property type="entry name" value="RAB3A-like_C"/>
    <property type="match status" value="2"/>
</dbReference>
<dbReference type="SUPFAM" id="SSF144284">
    <property type="entry name" value="Sec2 N-terminal region"/>
    <property type="match status" value="1"/>
</dbReference>
<name>A0A3Q2UYT1_HAPBU</name>
<dbReference type="GeneTree" id="ENSGT00940000157998"/>
<keyword evidence="1 3" id="KW-0175">Coiled coil</keyword>
<keyword evidence="7" id="KW-1185">Reference proteome</keyword>
<evidence type="ECO:0000259" key="5">
    <source>
        <dbReference type="Pfam" id="PF06428"/>
    </source>
</evidence>
<comment type="similarity">
    <text evidence="2">Belongs to the SEC2 family.</text>
</comment>
<dbReference type="GO" id="GO:0070319">
    <property type="term" value="C:Golgi to plasma membrane transport vesicle"/>
    <property type="evidence" value="ECO:0007669"/>
    <property type="project" value="TreeGrafter"/>
</dbReference>
<dbReference type="GO" id="GO:0006887">
    <property type="term" value="P:exocytosis"/>
    <property type="evidence" value="ECO:0007669"/>
    <property type="project" value="TreeGrafter"/>
</dbReference>
<dbReference type="PANTHER" id="PTHR14430:SF2">
    <property type="entry name" value="RAB-3A-INTERACTING PROTEIN"/>
    <property type="match status" value="1"/>
</dbReference>
<dbReference type="PANTHER" id="PTHR14430">
    <property type="entry name" value="RABIN3-RELATED"/>
    <property type="match status" value="1"/>
</dbReference>
<feature type="domain" description="GDP/GTP exchange factor Sec2 N-terminal" evidence="5">
    <location>
        <begin position="128"/>
        <end position="212"/>
    </location>
</feature>
<dbReference type="InterPro" id="IPR009449">
    <property type="entry name" value="Sec2_N"/>
</dbReference>
<protein>
    <submittedName>
        <fullName evidence="6">RAB3A interacting protein (rabin3)</fullName>
    </submittedName>
</protein>
<dbReference type="Ensembl" id="ENSHBUT00000010969.1">
    <property type="protein sequence ID" value="ENSHBUP00000003095.1"/>
    <property type="gene ID" value="ENSHBUG00000004329.1"/>
</dbReference>
<feature type="coiled-coil region" evidence="3">
    <location>
        <begin position="122"/>
        <end position="213"/>
    </location>
</feature>
<evidence type="ECO:0000313" key="7">
    <source>
        <dbReference type="Proteomes" id="UP000264840"/>
    </source>
</evidence>
<dbReference type="InterPro" id="IPR040351">
    <property type="entry name" value="RAB3IL/RAB3IP/Sec2"/>
</dbReference>
<feature type="compositionally biased region" description="Polar residues" evidence="4">
    <location>
        <begin position="22"/>
        <end position="35"/>
    </location>
</feature>
<dbReference type="AlphaFoldDB" id="A0A3Q2UYT1"/>
<evidence type="ECO:0000256" key="2">
    <source>
        <dbReference type="ARBA" id="ARBA00025794"/>
    </source>
</evidence>
<proteinExistence type="inferred from homology"/>
<feature type="compositionally biased region" description="Polar residues" evidence="4">
    <location>
        <begin position="246"/>
        <end position="263"/>
    </location>
</feature>
<evidence type="ECO:0000256" key="3">
    <source>
        <dbReference type="SAM" id="Coils"/>
    </source>
</evidence>
<dbReference type="Pfam" id="PF06428">
    <property type="entry name" value="Sec2p"/>
    <property type="match status" value="1"/>
</dbReference>
<reference evidence="6" key="2">
    <citation type="submission" date="2025-09" db="UniProtKB">
        <authorList>
            <consortium name="Ensembl"/>
        </authorList>
    </citation>
    <scope>IDENTIFICATION</scope>
</reference>
<reference evidence="6" key="1">
    <citation type="submission" date="2025-08" db="UniProtKB">
        <authorList>
            <consortium name="Ensembl"/>
        </authorList>
    </citation>
    <scope>IDENTIFICATION</scope>
</reference>
<accession>A0A3Q2UYT1</accession>
<feature type="region of interest" description="Disordered" evidence="4">
    <location>
        <begin position="20"/>
        <end position="67"/>
    </location>
</feature>
<evidence type="ECO:0000256" key="4">
    <source>
        <dbReference type="SAM" id="MobiDB-lite"/>
    </source>
</evidence>
<dbReference type="Gene3D" id="1.20.5.4880">
    <property type="match status" value="1"/>
</dbReference>
<feature type="region of interest" description="Disordered" evidence="4">
    <location>
        <begin position="221"/>
        <end position="264"/>
    </location>
</feature>
<evidence type="ECO:0000256" key="1">
    <source>
        <dbReference type="ARBA" id="ARBA00023054"/>
    </source>
</evidence>
<dbReference type="STRING" id="8153.ENSHBUP00000003095"/>
<organism evidence="6 7">
    <name type="scientific">Haplochromis burtoni</name>
    <name type="common">Burton's mouthbrooder</name>
    <name type="synonym">Chromis burtoni</name>
    <dbReference type="NCBI Taxonomy" id="8153"/>
    <lineage>
        <taxon>Eukaryota</taxon>
        <taxon>Metazoa</taxon>
        <taxon>Chordata</taxon>
        <taxon>Craniata</taxon>
        <taxon>Vertebrata</taxon>
        <taxon>Euteleostomi</taxon>
        <taxon>Actinopterygii</taxon>
        <taxon>Neopterygii</taxon>
        <taxon>Teleostei</taxon>
        <taxon>Neoteleostei</taxon>
        <taxon>Acanthomorphata</taxon>
        <taxon>Ovalentaria</taxon>
        <taxon>Cichlomorphae</taxon>
        <taxon>Cichliformes</taxon>
        <taxon>Cichlidae</taxon>
        <taxon>African cichlids</taxon>
        <taxon>Pseudocrenilabrinae</taxon>
        <taxon>Haplochromini</taxon>
        <taxon>Haplochromis</taxon>
    </lineage>
</organism>
<sequence>MACSSGQNNAETLEGFHEVNLASPTTPDLQNQSDQRPAIRHTTPPTSLYRTHSLGAPPPGLPTSLRADQLPTQPVYSAPRHSHNGSVPGLEAESAEFMSGEDGEECGALSDSLSRLRSPSVMEVREKGCERLKEELAKAQRELLLKDEECERLSKVRDQLGQELEELTASLFQEAHKMVREANVKQANAEKQLKEALGKIDVLQAEVQALKTLVLSSPTSPVGELPSVGTGGGVKTPFRKGHSRNKSTSSAMLGTQPDPSATQPIVRECREVDGQLFSEFKAWKEEPTFDRSCSFLERIYREDIYPCLTFNKSEVRASAFWGHCRLTVRRFEREWVATWQGVPRARPLPAGKGFTRFVSLGSAILEAVEQNTLSVEPVGFQPLPVVKASAVECGGPNGRRSELVTKCALSGQTKTCKHRIKFGDSSSYYYVSPYCRYRITAVCNFFTYIRYIHQGLVKQQDAEQMFWEVMQLRREMSLAKLGYYKDQL</sequence>
<dbReference type="GO" id="GO:0005085">
    <property type="term" value="F:guanyl-nucleotide exchange factor activity"/>
    <property type="evidence" value="ECO:0007669"/>
    <property type="project" value="InterPro"/>
</dbReference>
<dbReference type="OMA" id="WEIMQLR"/>